<feature type="transmembrane region" description="Helical" evidence="6">
    <location>
        <begin position="278"/>
        <end position="298"/>
    </location>
</feature>
<name>A0ABV8PEQ1_9SPHI</name>
<protein>
    <submittedName>
        <fullName evidence="7">Multidrug DMT transporter permease</fullName>
    </submittedName>
</protein>
<evidence type="ECO:0000256" key="5">
    <source>
        <dbReference type="ARBA" id="ARBA00023136"/>
    </source>
</evidence>
<feature type="transmembrane region" description="Helical" evidence="6">
    <location>
        <begin position="168"/>
        <end position="187"/>
    </location>
</feature>
<organism evidence="7 8">
    <name type="scientific">Pedobacter lithocola</name>
    <dbReference type="NCBI Taxonomy" id="1908239"/>
    <lineage>
        <taxon>Bacteria</taxon>
        <taxon>Pseudomonadati</taxon>
        <taxon>Bacteroidota</taxon>
        <taxon>Sphingobacteriia</taxon>
        <taxon>Sphingobacteriales</taxon>
        <taxon>Sphingobacteriaceae</taxon>
        <taxon>Pedobacter</taxon>
    </lineage>
</organism>
<proteinExistence type="inferred from homology"/>
<keyword evidence="5 6" id="KW-0472">Membrane</keyword>
<dbReference type="InterPro" id="IPR009834">
    <property type="entry name" value="Ureide_permease"/>
</dbReference>
<evidence type="ECO:0000256" key="6">
    <source>
        <dbReference type="SAM" id="Phobius"/>
    </source>
</evidence>
<reference evidence="8" key="1">
    <citation type="journal article" date="2019" name="Int. J. Syst. Evol. Microbiol.">
        <title>The Global Catalogue of Microorganisms (GCM) 10K type strain sequencing project: providing services to taxonomists for standard genome sequencing and annotation.</title>
        <authorList>
            <consortium name="The Broad Institute Genomics Platform"/>
            <consortium name="The Broad Institute Genome Sequencing Center for Infectious Disease"/>
            <person name="Wu L."/>
            <person name="Ma J."/>
        </authorList>
    </citation>
    <scope>NUCLEOTIDE SEQUENCE [LARGE SCALE GENOMIC DNA]</scope>
    <source>
        <strain evidence="8">CCM 8691</strain>
    </source>
</reference>
<dbReference type="PANTHER" id="PTHR16119">
    <property type="entry name" value="TRANSMEMBRANE PROTEIN 144"/>
    <property type="match status" value="1"/>
</dbReference>
<feature type="transmembrane region" description="Helical" evidence="6">
    <location>
        <begin position="109"/>
        <end position="129"/>
    </location>
</feature>
<feature type="transmembrane region" description="Helical" evidence="6">
    <location>
        <begin position="207"/>
        <end position="229"/>
    </location>
</feature>
<dbReference type="RefSeq" id="WP_378988884.1">
    <property type="nucleotide sequence ID" value="NZ_JBHSBW010000016.1"/>
</dbReference>
<feature type="transmembrane region" description="Helical" evidence="6">
    <location>
        <begin position="135"/>
        <end position="156"/>
    </location>
</feature>
<dbReference type="Proteomes" id="UP001595789">
    <property type="component" value="Unassembled WGS sequence"/>
</dbReference>
<feature type="transmembrane region" description="Helical" evidence="6">
    <location>
        <begin position="6"/>
        <end position="27"/>
    </location>
</feature>
<dbReference type="PANTHER" id="PTHR16119:SF17">
    <property type="entry name" value="TRANSMEMBRANE PROTEIN 144"/>
    <property type="match status" value="1"/>
</dbReference>
<evidence type="ECO:0000256" key="3">
    <source>
        <dbReference type="ARBA" id="ARBA00022692"/>
    </source>
</evidence>
<comment type="caution">
    <text evidence="7">The sequence shown here is derived from an EMBL/GenBank/DDBJ whole genome shotgun (WGS) entry which is preliminary data.</text>
</comment>
<feature type="transmembrane region" description="Helical" evidence="6">
    <location>
        <begin position="250"/>
        <end position="272"/>
    </location>
</feature>
<evidence type="ECO:0000256" key="1">
    <source>
        <dbReference type="ARBA" id="ARBA00004141"/>
    </source>
</evidence>
<evidence type="ECO:0000313" key="8">
    <source>
        <dbReference type="Proteomes" id="UP001595789"/>
    </source>
</evidence>
<evidence type="ECO:0000256" key="4">
    <source>
        <dbReference type="ARBA" id="ARBA00022989"/>
    </source>
</evidence>
<gene>
    <name evidence="7" type="ORF">ACFOWA_20475</name>
</gene>
<evidence type="ECO:0000256" key="2">
    <source>
        <dbReference type="ARBA" id="ARBA00006117"/>
    </source>
</evidence>
<accession>A0ABV8PEQ1</accession>
<keyword evidence="4 6" id="KW-1133">Transmembrane helix</keyword>
<dbReference type="Pfam" id="PF07168">
    <property type="entry name" value="Ureide_permease"/>
    <property type="match status" value="2"/>
</dbReference>
<keyword evidence="8" id="KW-1185">Reference proteome</keyword>
<feature type="transmembrane region" description="Helical" evidence="6">
    <location>
        <begin position="310"/>
        <end position="329"/>
    </location>
</feature>
<dbReference type="EMBL" id="JBHSBW010000016">
    <property type="protein sequence ID" value="MFC4213578.1"/>
    <property type="molecule type" value="Genomic_DNA"/>
</dbReference>
<comment type="similarity">
    <text evidence="2">Belongs to the GRP transporter (TC 2.A.7.5) family.</text>
</comment>
<sequence>MYTPESYTISVILCFVAMFAWGSWANTQKLASKTWRFELFYWDYTIGILLFSLVLALTLGSSGSHGRSFADDFAQAGSGSIGSAMLGGLIFNIANILLVAAIAIAGMSIAITICVGIALVLGVFINYMASPVGDPVYLAVGVFLVALAIITSAFAYRKMNNGSQQTSAKGIVLAVISGVLMSFFYRFVAKSMAVNLITPEAGLLSPYTAIFFFSLGIFVSNFILNTVIMKKPFVGQPVSYSQYFEGTLKTHLIGVLGGSIWCIGMSASILAAGKAGFAISYGLGQGATVVAILWGIFVWKEFKNPPKGTLTLLSLTIAFYVFGLIAIIVSKIV</sequence>
<evidence type="ECO:0000313" key="7">
    <source>
        <dbReference type="EMBL" id="MFC4213578.1"/>
    </source>
</evidence>
<feature type="transmembrane region" description="Helical" evidence="6">
    <location>
        <begin position="39"/>
        <end position="60"/>
    </location>
</feature>
<feature type="transmembrane region" description="Helical" evidence="6">
    <location>
        <begin position="80"/>
        <end position="102"/>
    </location>
</feature>
<keyword evidence="3 6" id="KW-0812">Transmembrane</keyword>
<dbReference type="InterPro" id="IPR010651">
    <property type="entry name" value="Sugar_transport"/>
</dbReference>
<comment type="subcellular location">
    <subcellularLocation>
        <location evidence="1">Membrane</location>
        <topology evidence="1">Multi-pass membrane protein</topology>
    </subcellularLocation>
</comment>